<evidence type="ECO:0000313" key="1">
    <source>
        <dbReference type="EMBL" id="GBP64774.1"/>
    </source>
</evidence>
<dbReference type="AlphaFoldDB" id="A0A4C1XQC5"/>
<comment type="caution">
    <text evidence="1">The sequence shown here is derived from an EMBL/GenBank/DDBJ whole genome shotgun (WGS) entry which is preliminary data.</text>
</comment>
<organism evidence="1 2">
    <name type="scientific">Eumeta variegata</name>
    <name type="common">Bagworm moth</name>
    <name type="synonym">Eumeta japonica</name>
    <dbReference type="NCBI Taxonomy" id="151549"/>
    <lineage>
        <taxon>Eukaryota</taxon>
        <taxon>Metazoa</taxon>
        <taxon>Ecdysozoa</taxon>
        <taxon>Arthropoda</taxon>
        <taxon>Hexapoda</taxon>
        <taxon>Insecta</taxon>
        <taxon>Pterygota</taxon>
        <taxon>Neoptera</taxon>
        <taxon>Endopterygota</taxon>
        <taxon>Lepidoptera</taxon>
        <taxon>Glossata</taxon>
        <taxon>Ditrysia</taxon>
        <taxon>Tineoidea</taxon>
        <taxon>Psychidae</taxon>
        <taxon>Oiketicinae</taxon>
        <taxon>Eumeta</taxon>
    </lineage>
</organism>
<gene>
    <name evidence="1" type="ORF">EVAR_14970_1</name>
</gene>
<reference evidence="1 2" key="1">
    <citation type="journal article" date="2019" name="Commun. Biol.">
        <title>The bagworm genome reveals a unique fibroin gene that provides high tensile strength.</title>
        <authorList>
            <person name="Kono N."/>
            <person name="Nakamura H."/>
            <person name="Ohtoshi R."/>
            <person name="Tomita M."/>
            <person name="Numata K."/>
            <person name="Arakawa K."/>
        </authorList>
    </citation>
    <scope>NUCLEOTIDE SEQUENCE [LARGE SCALE GENOMIC DNA]</scope>
</reference>
<evidence type="ECO:0000313" key="2">
    <source>
        <dbReference type="Proteomes" id="UP000299102"/>
    </source>
</evidence>
<protein>
    <submittedName>
        <fullName evidence="1">Uncharacterized protein</fullName>
    </submittedName>
</protein>
<keyword evidence="2" id="KW-1185">Reference proteome</keyword>
<proteinExistence type="predicted"/>
<dbReference type="Proteomes" id="UP000299102">
    <property type="component" value="Unassembled WGS sequence"/>
</dbReference>
<dbReference type="OrthoDB" id="425681at2759"/>
<name>A0A4C1XQC5_EUMVA</name>
<accession>A0A4C1XQC5</accession>
<sequence length="99" mass="10711">MNDSVKKRGMKVNVSKTKVTVFERGKSTTECDILIEANCLAGSQTRAGSARRSLSRVIRIRVARGAGDVSQSVSGLIINARQVPLARHCLLAFLVKISL</sequence>
<dbReference type="EMBL" id="BGZK01000908">
    <property type="protein sequence ID" value="GBP64774.1"/>
    <property type="molecule type" value="Genomic_DNA"/>
</dbReference>